<dbReference type="PANTHER" id="PTHR31240:SF0">
    <property type="entry name" value="MATERNAL EFFECT EMBRYO ARREST 18"/>
    <property type="match status" value="1"/>
</dbReference>
<dbReference type="Gene3D" id="3.40.50.10680">
    <property type="entry name" value="CofD-like domains"/>
    <property type="match status" value="2"/>
</dbReference>
<accession>W6MJK4</accession>
<dbReference type="InterPro" id="IPR038136">
    <property type="entry name" value="CofD-like_dom_sf"/>
</dbReference>
<dbReference type="AlphaFoldDB" id="W6MJK4"/>
<dbReference type="EMBL" id="HG793125">
    <property type="protein sequence ID" value="CDK24632.1"/>
    <property type="molecule type" value="Genomic_DNA"/>
</dbReference>
<dbReference type="STRING" id="1382522.W6MJK4"/>
<reference evidence="1" key="2">
    <citation type="submission" date="2014-02" db="EMBL/GenBank/DDBJ databases">
        <title>Complete DNA sequence of /Kuraishia capsulata/ illustrates novel genomic features among budding yeasts (/Saccharomycotina/).</title>
        <authorList>
            <person name="Morales L."/>
            <person name="Noel B."/>
            <person name="Porcel B."/>
            <person name="Marcet-Houben M."/>
            <person name="Hullo M-F."/>
            <person name="Sacerdot C."/>
            <person name="Tekaia F."/>
            <person name="Leh-Louis V."/>
            <person name="Despons L."/>
            <person name="Khanna V."/>
            <person name="Aury J-M."/>
            <person name="Barbe V."/>
            <person name="Couloux A."/>
            <person name="Labadie K."/>
            <person name="Pelletier E."/>
            <person name="Souciet J-L."/>
            <person name="Boekhout T."/>
            <person name="Gabaldon T."/>
            <person name="Wincker P."/>
            <person name="Dujon B."/>
        </authorList>
    </citation>
    <scope>NUCLEOTIDE SEQUENCE</scope>
    <source>
        <strain evidence="1">CBS 1993</strain>
    </source>
</reference>
<protein>
    <submittedName>
        <fullName evidence="1">Uncharacterized protein</fullName>
    </submittedName>
</protein>
<dbReference type="OrthoDB" id="10267139at2759"/>
<dbReference type="HOGENOM" id="CLU_019029_3_0_1"/>
<dbReference type="Proteomes" id="UP000019384">
    <property type="component" value="Unassembled WGS sequence"/>
</dbReference>
<proteinExistence type="predicted"/>
<dbReference type="GO" id="GO:0043743">
    <property type="term" value="F:LPPG:FO 2-phospho-L-lactate transferase activity"/>
    <property type="evidence" value="ECO:0007669"/>
    <property type="project" value="InterPro"/>
</dbReference>
<dbReference type="Pfam" id="PF01933">
    <property type="entry name" value="CofD"/>
    <property type="match status" value="1"/>
</dbReference>
<dbReference type="GeneID" id="34518037"/>
<sequence>MVASLAIISGGTSTNELVNMFSNISDNVSYILPISDNGGSTSELLRVIGGPAIGDIRSRITRLIPDDSAFLRNLLAYRLPANPAEAKVEWNSIVEGNHKIWDPVDAPKKEIVRAFLIHVHTELLKRSRNSTKDFRLELASVGNMFLTGARLFCGSLDSAIELVLSLARVSPGTRVLPCLNTNFTYHISALLKNGSIVTGQSQISHPTSDTGAATINSCDVLSPPKALFISPVGEYASVESPKALVTNSLGLGLGFPHDNVNESLLYSKLMDLEVSDTELIHSHNGTNNSESEEEGEYATPAYTHPDLKKSQLHFNKDDSIPLPSAISKIFYISPYGEEIFPAGHPRVLKCLGAADVVIYSIGSLMTSIVPVLILQGVGEAIMKEESQIPKKKVLLLNGSLDRETSWLDAGGFLETIASSLRYSMTAQKKRRASSVPNQGQRDPANLRVSSFVTHLVHLEPSENIPVDKARIESLGVKCVGVRNEKNYNDRYDLDDLERKIKALIDDHV</sequence>
<name>W6MJK4_9ASCO</name>
<dbReference type="PANTHER" id="PTHR31240">
    <property type="entry name" value="MATERNAL EFFECT EMBRYO ARREST 18"/>
    <property type="match status" value="1"/>
</dbReference>
<reference evidence="1" key="1">
    <citation type="submission" date="2013-12" db="EMBL/GenBank/DDBJ databases">
        <authorList>
            <person name="Genoscope - CEA"/>
        </authorList>
    </citation>
    <scope>NUCLEOTIDE SEQUENCE</scope>
    <source>
        <strain evidence="1">CBS 1993</strain>
    </source>
</reference>
<evidence type="ECO:0000313" key="1">
    <source>
        <dbReference type="EMBL" id="CDK24632.1"/>
    </source>
</evidence>
<dbReference type="SUPFAM" id="SSF142338">
    <property type="entry name" value="CofD-like"/>
    <property type="match status" value="1"/>
</dbReference>
<dbReference type="InterPro" id="IPR002882">
    <property type="entry name" value="CofD"/>
</dbReference>
<dbReference type="RefSeq" id="XP_022456649.1">
    <property type="nucleotide sequence ID" value="XM_022605153.1"/>
</dbReference>
<gene>
    <name evidence="1" type="ORF">KUCA_T00000598001</name>
</gene>
<evidence type="ECO:0000313" key="2">
    <source>
        <dbReference type="Proteomes" id="UP000019384"/>
    </source>
</evidence>
<organism evidence="1 2">
    <name type="scientific">Kuraishia capsulata CBS 1993</name>
    <dbReference type="NCBI Taxonomy" id="1382522"/>
    <lineage>
        <taxon>Eukaryota</taxon>
        <taxon>Fungi</taxon>
        <taxon>Dikarya</taxon>
        <taxon>Ascomycota</taxon>
        <taxon>Saccharomycotina</taxon>
        <taxon>Pichiomycetes</taxon>
        <taxon>Pichiales</taxon>
        <taxon>Pichiaceae</taxon>
        <taxon>Kuraishia</taxon>
    </lineage>
</organism>
<keyword evidence="2" id="KW-1185">Reference proteome</keyword>